<organism evidence="9 10">
    <name type="scientific">Rubinisphaera brasiliensis (strain ATCC 49424 / DSM 5305 / JCM 21570 / IAM 15109 / NBRC 103401 / IFAM 1448)</name>
    <name type="common">Planctomyces brasiliensis</name>
    <dbReference type="NCBI Taxonomy" id="756272"/>
    <lineage>
        <taxon>Bacteria</taxon>
        <taxon>Pseudomonadati</taxon>
        <taxon>Planctomycetota</taxon>
        <taxon>Planctomycetia</taxon>
        <taxon>Planctomycetales</taxon>
        <taxon>Planctomycetaceae</taxon>
        <taxon>Rubinisphaera</taxon>
    </lineage>
</organism>
<dbReference type="STRING" id="756272.Plabr_1333"/>
<proteinExistence type="inferred from homology"/>
<dbReference type="InterPro" id="IPR022572">
    <property type="entry name" value="DNA_rep/recomb_RecO_N"/>
</dbReference>
<accession>F0SNQ9</accession>
<name>F0SNQ9_RUBBR</name>
<dbReference type="InterPro" id="IPR003717">
    <property type="entry name" value="RecO"/>
</dbReference>
<dbReference type="Pfam" id="PF02565">
    <property type="entry name" value="RecO_C"/>
    <property type="match status" value="1"/>
</dbReference>
<protein>
    <recommendedName>
        <fullName evidence="2 7">DNA repair protein RecO</fullName>
    </recommendedName>
    <alternativeName>
        <fullName evidence="6 7">Recombination protein O</fullName>
    </alternativeName>
</protein>
<dbReference type="HOGENOM" id="CLU_066632_2_0_0"/>
<dbReference type="RefSeq" id="WP_013627677.1">
    <property type="nucleotide sequence ID" value="NC_015174.1"/>
</dbReference>
<evidence type="ECO:0000313" key="9">
    <source>
        <dbReference type="EMBL" id="ADY58945.1"/>
    </source>
</evidence>
<dbReference type="SUPFAM" id="SSF50249">
    <property type="entry name" value="Nucleic acid-binding proteins"/>
    <property type="match status" value="1"/>
</dbReference>
<dbReference type="InterPro" id="IPR042242">
    <property type="entry name" value="RecO_C"/>
</dbReference>
<sequence>MSTREKTEGIVIRQADFSESSRVVTFFTRDFGKISALAKGAKRLKGPFEAAIDLLTRCQIVFLHKSTDRLDLLTEAKLVQRFGPDVRDVNVHYAGLYVAELLNSCSEQFDPAPAWYDAAVATLDRLRMTGDYRLELLRFELFTLQVLGLLPEFENCRCGRPVEDDRSRWSVWIQQGVLLCDQCRQPEYSSRPLTGEVLTLLRELSEAPIDQPFPTEISLPTHKLIRPLVTALVCQTLDRRPKMLAYLRF</sequence>
<keyword evidence="5 7" id="KW-0234">DNA repair</keyword>
<dbReference type="OrthoDB" id="9797083at2"/>
<evidence type="ECO:0000256" key="1">
    <source>
        <dbReference type="ARBA" id="ARBA00007452"/>
    </source>
</evidence>
<evidence type="ECO:0000256" key="4">
    <source>
        <dbReference type="ARBA" id="ARBA00023172"/>
    </source>
</evidence>
<evidence type="ECO:0000256" key="5">
    <source>
        <dbReference type="ARBA" id="ARBA00023204"/>
    </source>
</evidence>
<dbReference type="PANTHER" id="PTHR33991:SF1">
    <property type="entry name" value="DNA REPAIR PROTEIN RECO"/>
    <property type="match status" value="1"/>
</dbReference>
<feature type="domain" description="DNA replication/recombination mediator RecO N-terminal" evidence="8">
    <location>
        <begin position="1"/>
        <end position="82"/>
    </location>
</feature>
<dbReference type="AlphaFoldDB" id="F0SNQ9"/>
<evidence type="ECO:0000256" key="6">
    <source>
        <dbReference type="ARBA" id="ARBA00033409"/>
    </source>
</evidence>
<dbReference type="KEGG" id="pbs:Plabr_1333"/>
<dbReference type="EMBL" id="CP002546">
    <property type="protein sequence ID" value="ADY58945.1"/>
    <property type="molecule type" value="Genomic_DNA"/>
</dbReference>
<dbReference type="Pfam" id="PF11967">
    <property type="entry name" value="RecO_N"/>
    <property type="match status" value="1"/>
</dbReference>
<dbReference type="InterPro" id="IPR012340">
    <property type="entry name" value="NA-bd_OB-fold"/>
</dbReference>
<dbReference type="Gene3D" id="2.40.50.140">
    <property type="entry name" value="Nucleic acid-binding proteins"/>
    <property type="match status" value="1"/>
</dbReference>
<evidence type="ECO:0000259" key="8">
    <source>
        <dbReference type="Pfam" id="PF11967"/>
    </source>
</evidence>
<dbReference type="GO" id="GO:0043590">
    <property type="term" value="C:bacterial nucleoid"/>
    <property type="evidence" value="ECO:0007669"/>
    <property type="project" value="TreeGrafter"/>
</dbReference>
<comment type="similarity">
    <text evidence="1 7">Belongs to the RecO family.</text>
</comment>
<evidence type="ECO:0000256" key="2">
    <source>
        <dbReference type="ARBA" id="ARBA00021310"/>
    </source>
</evidence>
<evidence type="ECO:0000256" key="7">
    <source>
        <dbReference type="HAMAP-Rule" id="MF_00201"/>
    </source>
</evidence>
<dbReference type="HAMAP" id="MF_00201">
    <property type="entry name" value="RecO"/>
    <property type="match status" value="1"/>
</dbReference>
<dbReference type="NCBIfam" id="TIGR00613">
    <property type="entry name" value="reco"/>
    <property type="match status" value="1"/>
</dbReference>
<dbReference type="Gene3D" id="1.20.1440.120">
    <property type="entry name" value="Recombination protein O, C-terminal domain"/>
    <property type="match status" value="1"/>
</dbReference>
<reference evidence="10" key="1">
    <citation type="submission" date="2011-02" db="EMBL/GenBank/DDBJ databases">
        <title>The complete genome of Planctomyces brasiliensis DSM 5305.</title>
        <authorList>
            <person name="Lucas S."/>
            <person name="Copeland A."/>
            <person name="Lapidus A."/>
            <person name="Bruce D."/>
            <person name="Goodwin L."/>
            <person name="Pitluck S."/>
            <person name="Kyrpides N."/>
            <person name="Mavromatis K."/>
            <person name="Pagani I."/>
            <person name="Ivanova N."/>
            <person name="Ovchinnikova G."/>
            <person name="Lu M."/>
            <person name="Detter J.C."/>
            <person name="Han C."/>
            <person name="Land M."/>
            <person name="Hauser L."/>
            <person name="Markowitz V."/>
            <person name="Cheng J.-F."/>
            <person name="Hugenholtz P."/>
            <person name="Woyke T."/>
            <person name="Wu D."/>
            <person name="Tindall B."/>
            <person name="Pomrenke H.G."/>
            <person name="Brambilla E."/>
            <person name="Klenk H.-P."/>
            <person name="Eisen J.A."/>
        </authorList>
    </citation>
    <scope>NUCLEOTIDE SEQUENCE [LARGE SCALE GENOMIC DNA]</scope>
    <source>
        <strain evidence="10">ATCC 49424 / DSM 5305 / JCM 21570 / NBRC 103401 / IFAM 1448</strain>
    </source>
</reference>
<dbReference type="Proteomes" id="UP000006860">
    <property type="component" value="Chromosome"/>
</dbReference>
<dbReference type="eggNOG" id="COG1381">
    <property type="taxonomic scope" value="Bacteria"/>
</dbReference>
<dbReference type="SUPFAM" id="SSF57863">
    <property type="entry name" value="ArfGap/RecO-like zinc finger"/>
    <property type="match status" value="1"/>
</dbReference>
<dbReference type="InterPro" id="IPR037278">
    <property type="entry name" value="ARFGAP/RecO"/>
</dbReference>
<dbReference type="GO" id="GO:0006310">
    <property type="term" value="P:DNA recombination"/>
    <property type="evidence" value="ECO:0007669"/>
    <property type="project" value="UniProtKB-UniRule"/>
</dbReference>
<keyword evidence="3 7" id="KW-0227">DNA damage</keyword>
<comment type="function">
    <text evidence="7">Involved in DNA repair and RecF pathway recombination.</text>
</comment>
<evidence type="ECO:0000313" key="10">
    <source>
        <dbReference type="Proteomes" id="UP000006860"/>
    </source>
</evidence>
<keyword evidence="4 7" id="KW-0233">DNA recombination</keyword>
<keyword evidence="10" id="KW-1185">Reference proteome</keyword>
<dbReference type="PANTHER" id="PTHR33991">
    <property type="entry name" value="DNA REPAIR PROTEIN RECO"/>
    <property type="match status" value="1"/>
</dbReference>
<gene>
    <name evidence="7" type="primary">recO</name>
    <name evidence="9" type="ordered locus">Plabr_1333</name>
</gene>
<dbReference type="GO" id="GO:0006302">
    <property type="term" value="P:double-strand break repair"/>
    <property type="evidence" value="ECO:0007669"/>
    <property type="project" value="TreeGrafter"/>
</dbReference>
<evidence type="ECO:0000256" key="3">
    <source>
        <dbReference type="ARBA" id="ARBA00022763"/>
    </source>
</evidence>